<feature type="transmembrane region" description="Helical" evidence="2">
    <location>
        <begin position="250"/>
        <end position="275"/>
    </location>
</feature>
<reference evidence="4" key="1">
    <citation type="submission" date="2020-10" db="EMBL/GenBank/DDBJ databases">
        <authorList>
            <person name="Muller C M."/>
        </authorList>
    </citation>
    <scope>NUCLEOTIDE SEQUENCE</scope>
    <source>
        <strain evidence="4">THUN-12</strain>
    </source>
</reference>
<evidence type="ECO:0000313" key="4">
    <source>
        <dbReference type="EMBL" id="CAD6505727.1"/>
    </source>
</evidence>
<dbReference type="InterPro" id="IPR000582">
    <property type="entry name" value="Acyl-CoA-binding_protein"/>
</dbReference>
<dbReference type="GO" id="GO:0006631">
    <property type="term" value="P:fatty acid metabolic process"/>
    <property type="evidence" value="ECO:0007669"/>
    <property type="project" value="TreeGrafter"/>
</dbReference>
<dbReference type="PANTHER" id="PTHR23310">
    <property type="entry name" value="ACYL-COA-BINDING PROTEIN, ACBP"/>
    <property type="match status" value="1"/>
</dbReference>
<protein>
    <submittedName>
        <fullName evidence="4">BgTH12-01214</fullName>
    </submittedName>
</protein>
<dbReference type="PANTHER" id="PTHR23310:SF133">
    <property type="entry name" value="COA BINDING PROTEIN, PUTATIVE (AFU_ORTHOLOGUE AFUA_1G12300)-RELATED"/>
    <property type="match status" value="1"/>
</dbReference>
<evidence type="ECO:0000256" key="1">
    <source>
        <dbReference type="SAM" id="MobiDB-lite"/>
    </source>
</evidence>
<dbReference type="EMBL" id="CAJHIT010000009">
    <property type="protein sequence ID" value="CAD6505727.1"/>
    <property type="molecule type" value="Genomic_DNA"/>
</dbReference>
<dbReference type="GO" id="GO:0000062">
    <property type="term" value="F:fatty-acyl-CoA binding"/>
    <property type="evidence" value="ECO:0007669"/>
    <property type="project" value="InterPro"/>
</dbReference>
<keyword evidence="2" id="KW-0812">Transmembrane</keyword>
<keyword evidence="2" id="KW-0472">Membrane</keyword>
<feature type="domain" description="ACB" evidence="3">
    <location>
        <begin position="5"/>
        <end position="105"/>
    </location>
</feature>
<name>A0A9W4DC55_BLUGR</name>
<gene>
    <name evidence="4" type="ORF">BGTH12_LOCUS7085</name>
</gene>
<feature type="region of interest" description="Disordered" evidence="1">
    <location>
        <begin position="131"/>
        <end position="174"/>
    </location>
</feature>
<comment type="caution">
    <text evidence="4">The sequence shown here is derived from an EMBL/GenBank/DDBJ whole genome shotgun (WGS) entry which is preliminary data.</text>
</comment>
<dbReference type="Pfam" id="PF00887">
    <property type="entry name" value="ACBP"/>
    <property type="match status" value="1"/>
</dbReference>
<feature type="region of interest" description="Disordered" evidence="1">
    <location>
        <begin position="47"/>
        <end position="82"/>
    </location>
</feature>
<evidence type="ECO:0000256" key="2">
    <source>
        <dbReference type="SAM" id="Phobius"/>
    </source>
</evidence>
<evidence type="ECO:0000259" key="3">
    <source>
        <dbReference type="PROSITE" id="PS51228"/>
    </source>
</evidence>
<dbReference type="AlphaFoldDB" id="A0A9W4DC55"/>
<dbReference type="PROSITE" id="PS51228">
    <property type="entry name" value="ACB_2"/>
    <property type="match status" value="1"/>
</dbReference>
<evidence type="ECO:0000313" key="5">
    <source>
        <dbReference type="Proteomes" id="UP000683417"/>
    </source>
</evidence>
<keyword evidence="2" id="KW-1133">Transmembrane helix</keyword>
<accession>A0A9W4DC55</accession>
<dbReference type="Proteomes" id="UP000683417">
    <property type="component" value="Unassembled WGS sequence"/>
</dbReference>
<feature type="compositionally biased region" description="Basic and acidic residues" evidence="1">
    <location>
        <begin position="66"/>
        <end position="82"/>
    </location>
</feature>
<sequence length="306" mass="35653">MADSVDRVFVHALNTVKKVPKTGAMRPPSTERLRLYGLYKQAMEGDVDGVMERPASVGSNQDEPEDTRKDRQKYDSWDAQRGLSRTEAKRRYVEALIETMHRYASTTADARALVDELEFVWDQIKNNSITSNGSSPRRATSGMEVTDYCTPRHSRYPPPNADENMRVLSPESQDDELERKGERRIWYSEHSEGIYGGEKNDKGRETIEWRRKVEQALMKMTAEVAALKEQTSNVWDHQGKRTKRKDLTNWLAWLWWVAVRHIFVDVVILGMLLLWMRTRKDRRLQNLIKEGLKIGLEFVRQIMPSR</sequence>
<organism evidence="4 5">
    <name type="scientific">Blumeria graminis f. sp. triticale</name>
    <dbReference type="NCBI Taxonomy" id="1689686"/>
    <lineage>
        <taxon>Eukaryota</taxon>
        <taxon>Fungi</taxon>
        <taxon>Dikarya</taxon>
        <taxon>Ascomycota</taxon>
        <taxon>Pezizomycotina</taxon>
        <taxon>Leotiomycetes</taxon>
        <taxon>Erysiphales</taxon>
        <taxon>Erysiphaceae</taxon>
        <taxon>Blumeria</taxon>
    </lineage>
</organism>
<proteinExistence type="predicted"/>